<feature type="region of interest" description="Disordered" evidence="1">
    <location>
        <begin position="45"/>
        <end position="75"/>
    </location>
</feature>
<proteinExistence type="predicted"/>
<organism evidence="3 4">
    <name type="scientific">Prymnesium parvum</name>
    <name type="common">Toxic golden alga</name>
    <dbReference type="NCBI Taxonomy" id="97485"/>
    <lineage>
        <taxon>Eukaryota</taxon>
        <taxon>Haptista</taxon>
        <taxon>Haptophyta</taxon>
        <taxon>Prymnesiophyceae</taxon>
        <taxon>Prymnesiales</taxon>
        <taxon>Prymnesiaceae</taxon>
        <taxon>Prymnesium</taxon>
    </lineage>
</organism>
<dbReference type="Proteomes" id="UP001515480">
    <property type="component" value="Unassembled WGS sequence"/>
</dbReference>
<keyword evidence="4" id="KW-1185">Reference proteome</keyword>
<evidence type="ECO:0000313" key="3">
    <source>
        <dbReference type="EMBL" id="KAL1519044.1"/>
    </source>
</evidence>
<name>A0AB34JB79_PRYPA</name>
<gene>
    <name evidence="3" type="ORF">AB1Y20_003312</name>
</gene>
<evidence type="ECO:0008006" key="5">
    <source>
        <dbReference type="Google" id="ProtNLM"/>
    </source>
</evidence>
<evidence type="ECO:0000256" key="1">
    <source>
        <dbReference type="SAM" id="MobiDB-lite"/>
    </source>
</evidence>
<dbReference type="PROSITE" id="PS51257">
    <property type="entry name" value="PROKAR_LIPOPROTEIN"/>
    <property type="match status" value="1"/>
</dbReference>
<feature type="chain" id="PRO_5044194207" description="PS II complex 12 kDa extrinsic protein" evidence="2">
    <location>
        <begin position="23"/>
        <end position="196"/>
    </location>
</feature>
<sequence length="196" mass="21132">MLSPRLAFLAVLAVLAACPANGYSLTGPSRGVQLVSSARPSHLRMMAGKGFGKPTTPPKPAPKKKSQGAARRDAAGDAFDQLKASGAPEYMVCIRTVDAAGKASQWMPVGGIAVPRSSSEDMALSMAIFNNEDDLLKGAFRAYPNLKSSKDKFEYGYRLKEFPDDPIRLAKKESTEQPTNPILQWFNTLDSPLNNS</sequence>
<dbReference type="Pfam" id="PF20133">
    <property type="entry name" value="HHL1-like"/>
    <property type="match status" value="1"/>
</dbReference>
<reference evidence="3 4" key="1">
    <citation type="journal article" date="2024" name="Science">
        <title>Giant polyketide synthase enzymes in the biosynthesis of giant marine polyether toxins.</title>
        <authorList>
            <person name="Fallon T.R."/>
            <person name="Shende V.V."/>
            <person name="Wierzbicki I.H."/>
            <person name="Pendleton A.L."/>
            <person name="Watervoot N.F."/>
            <person name="Auber R.P."/>
            <person name="Gonzalez D.J."/>
            <person name="Wisecaver J.H."/>
            <person name="Moore B.S."/>
        </authorList>
    </citation>
    <scope>NUCLEOTIDE SEQUENCE [LARGE SCALE GENOMIC DNA]</scope>
    <source>
        <strain evidence="3 4">12B1</strain>
    </source>
</reference>
<keyword evidence="2" id="KW-0732">Signal</keyword>
<accession>A0AB34JB79</accession>
<dbReference type="EMBL" id="JBGBPQ010000010">
    <property type="protein sequence ID" value="KAL1519044.1"/>
    <property type="molecule type" value="Genomic_DNA"/>
</dbReference>
<dbReference type="AlphaFoldDB" id="A0AB34JB79"/>
<comment type="caution">
    <text evidence="3">The sequence shown here is derived from an EMBL/GenBank/DDBJ whole genome shotgun (WGS) entry which is preliminary data.</text>
</comment>
<dbReference type="InterPro" id="IPR045388">
    <property type="entry name" value="HHL1-like"/>
</dbReference>
<evidence type="ECO:0000256" key="2">
    <source>
        <dbReference type="SAM" id="SignalP"/>
    </source>
</evidence>
<feature type="signal peptide" evidence="2">
    <location>
        <begin position="1"/>
        <end position="22"/>
    </location>
</feature>
<evidence type="ECO:0000313" key="4">
    <source>
        <dbReference type="Proteomes" id="UP001515480"/>
    </source>
</evidence>
<protein>
    <recommendedName>
        <fullName evidence="5">PS II complex 12 kDa extrinsic protein</fullName>
    </recommendedName>
</protein>